<comment type="caution">
    <text evidence="2">The sequence shown here is derived from an EMBL/GenBank/DDBJ whole genome shotgun (WGS) entry which is preliminary data.</text>
</comment>
<evidence type="ECO:0000256" key="1">
    <source>
        <dbReference type="SAM" id="MobiDB-lite"/>
    </source>
</evidence>
<protein>
    <submittedName>
        <fullName evidence="2">Uncharacterized protein</fullName>
    </submittedName>
</protein>
<reference evidence="2" key="1">
    <citation type="submission" date="2020-06" db="EMBL/GenBank/DDBJ databases">
        <authorList>
            <consortium name="Plant Systems Biology data submission"/>
        </authorList>
    </citation>
    <scope>NUCLEOTIDE SEQUENCE</scope>
    <source>
        <strain evidence="2">D6</strain>
    </source>
</reference>
<evidence type="ECO:0000313" key="2">
    <source>
        <dbReference type="EMBL" id="CAB9513886.1"/>
    </source>
</evidence>
<evidence type="ECO:0000313" key="3">
    <source>
        <dbReference type="Proteomes" id="UP001153069"/>
    </source>
</evidence>
<feature type="region of interest" description="Disordered" evidence="1">
    <location>
        <begin position="71"/>
        <end position="114"/>
    </location>
</feature>
<dbReference type="EMBL" id="CAICTM010000618">
    <property type="protein sequence ID" value="CAB9513886.1"/>
    <property type="molecule type" value="Genomic_DNA"/>
</dbReference>
<name>A0A9N8E791_9STRA</name>
<feature type="compositionally biased region" description="Basic and acidic residues" evidence="1">
    <location>
        <begin position="71"/>
        <end position="93"/>
    </location>
</feature>
<dbReference type="AlphaFoldDB" id="A0A9N8E791"/>
<sequence length="167" mass="18863">MTSVVDSINRTLFFSDVPDGVLKHKPVERDVRDLSDVITNIGADIHSTLFFDDLQSVANQDRHAELIEEDMAKREQKRKEVEVSPTIEKEEPKGATMTFTELKKEMDNRTIPSPSLARIEKVNAQVAAEKREAELAKIAQGLEKQHSKMGSLMARVKKATKFTRAKE</sequence>
<dbReference type="Proteomes" id="UP001153069">
    <property type="component" value="Unassembled WGS sequence"/>
</dbReference>
<accession>A0A9N8E791</accession>
<keyword evidence="3" id="KW-1185">Reference proteome</keyword>
<proteinExistence type="predicted"/>
<gene>
    <name evidence="2" type="ORF">SEMRO_619_G176510.1</name>
</gene>
<organism evidence="2 3">
    <name type="scientific">Seminavis robusta</name>
    <dbReference type="NCBI Taxonomy" id="568900"/>
    <lineage>
        <taxon>Eukaryota</taxon>
        <taxon>Sar</taxon>
        <taxon>Stramenopiles</taxon>
        <taxon>Ochrophyta</taxon>
        <taxon>Bacillariophyta</taxon>
        <taxon>Bacillariophyceae</taxon>
        <taxon>Bacillariophycidae</taxon>
        <taxon>Naviculales</taxon>
        <taxon>Naviculaceae</taxon>
        <taxon>Seminavis</taxon>
    </lineage>
</organism>